<reference evidence="2 7" key="1">
    <citation type="submission" date="2015-09" db="EMBL/GenBank/DDBJ databases">
        <authorList>
            <consortium name="Pathogen Informatics"/>
        </authorList>
    </citation>
    <scope>NUCLEOTIDE SEQUENCE [LARGE SCALE GENOMIC DNA]</scope>
    <source>
        <strain evidence="2 7">2789STDY5834914</strain>
    </source>
</reference>
<reference evidence="6 11" key="3">
    <citation type="submission" date="2019-07" db="EMBL/GenBank/DDBJ databases">
        <authorList>
            <person name="Hibberd C M."/>
            <person name="Gehrig L. J."/>
            <person name="Chang H.-W."/>
            <person name="Venkatesh S."/>
        </authorList>
    </citation>
    <scope>NUCLEOTIDE SEQUENCE [LARGE SCALE GENOMIC DNA]</scope>
    <source>
        <strain evidence="6">Dorea_longicatena_SSTS_Bg7063</strain>
    </source>
</reference>
<dbReference type="Proteomes" id="UP000284112">
    <property type="component" value="Unassembled WGS sequence"/>
</dbReference>
<keyword evidence="1" id="KW-1133">Transmembrane helix</keyword>
<sequence>MKGAGSKNAWALFLLLLAGVVLGGFIGELAKGVPALSWLGYGQSFGIDDPIVLNLGVMVITFGLSIKITMASIIGVILSIIIYRFL</sequence>
<accession>A0A174T1D3</accession>
<evidence type="ECO:0000313" key="3">
    <source>
        <dbReference type="EMBL" id="RGO34585.1"/>
    </source>
</evidence>
<reference evidence="8 9" key="2">
    <citation type="submission" date="2018-08" db="EMBL/GenBank/DDBJ databases">
        <title>A genome reference for cultivated species of the human gut microbiota.</title>
        <authorList>
            <person name="Zou Y."/>
            <person name="Xue W."/>
            <person name="Luo G."/>
        </authorList>
    </citation>
    <scope>NUCLEOTIDE SEQUENCE [LARGE SCALE GENOMIC DNA]</scope>
    <source>
        <strain evidence="5 9">AM22-22</strain>
        <strain evidence="4 10">AM23-13</strain>
        <strain evidence="3 8">OM02-16</strain>
    </source>
</reference>
<dbReference type="EMBL" id="QRHW01000001">
    <property type="protein sequence ID" value="RHG11415.1"/>
    <property type="molecule type" value="Genomic_DNA"/>
</dbReference>
<feature type="transmembrane region" description="Helical" evidence="1">
    <location>
        <begin position="51"/>
        <end position="83"/>
    </location>
</feature>
<dbReference type="Proteomes" id="UP000284095">
    <property type="component" value="Unassembled WGS sequence"/>
</dbReference>
<dbReference type="InterPro" id="IPR025470">
    <property type="entry name" value="DUF4321"/>
</dbReference>
<dbReference type="OrthoDB" id="2085896at2"/>
<protein>
    <submittedName>
        <fullName evidence="3">DUF4321 domain-containing protein</fullName>
    </submittedName>
</protein>
<keyword evidence="1" id="KW-0472">Membrane</keyword>
<keyword evidence="9" id="KW-1185">Reference proteome</keyword>
<dbReference type="Proteomes" id="UP000095485">
    <property type="component" value="Unassembled WGS sequence"/>
</dbReference>
<evidence type="ECO:0000313" key="6">
    <source>
        <dbReference type="EMBL" id="VUW98454.1"/>
    </source>
</evidence>
<evidence type="ECO:0000313" key="8">
    <source>
        <dbReference type="Proteomes" id="UP000261285"/>
    </source>
</evidence>
<name>A0A174T1D3_9FIRM</name>
<keyword evidence="1" id="KW-0812">Transmembrane</keyword>
<evidence type="ECO:0000313" key="4">
    <source>
        <dbReference type="EMBL" id="RHG11415.1"/>
    </source>
</evidence>
<dbReference type="EMBL" id="QRIC01000001">
    <property type="protein sequence ID" value="RHG28743.1"/>
    <property type="molecule type" value="Genomic_DNA"/>
</dbReference>
<proteinExistence type="predicted"/>
<evidence type="ECO:0000313" key="5">
    <source>
        <dbReference type="EMBL" id="RHG28743.1"/>
    </source>
</evidence>
<organism evidence="2 7">
    <name type="scientific">Dorea longicatena</name>
    <dbReference type="NCBI Taxonomy" id="88431"/>
    <lineage>
        <taxon>Bacteria</taxon>
        <taxon>Bacillati</taxon>
        <taxon>Bacillota</taxon>
        <taxon>Clostridia</taxon>
        <taxon>Lachnospirales</taxon>
        <taxon>Lachnospiraceae</taxon>
        <taxon>Dorea</taxon>
    </lineage>
</organism>
<dbReference type="RefSeq" id="WP_028085939.1">
    <property type="nucleotide sequence ID" value="NZ_AP031429.1"/>
</dbReference>
<gene>
    <name evidence="6" type="ORF">DLSSTS7063_00935</name>
    <name evidence="5" type="ORF">DW265_00445</name>
    <name evidence="4" type="ORF">DW641_00835</name>
    <name evidence="3" type="ORF">DXB16_03610</name>
    <name evidence="2" type="ORF">ERS852526_02589</name>
</gene>
<dbReference type="EMBL" id="CZAY01000021">
    <property type="protein sequence ID" value="CUQ01927.1"/>
    <property type="molecule type" value="Genomic_DNA"/>
</dbReference>
<evidence type="ECO:0000313" key="10">
    <source>
        <dbReference type="Proteomes" id="UP000284112"/>
    </source>
</evidence>
<dbReference type="Pfam" id="PF14209">
    <property type="entry name" value="DUF4321"/>
    <property type="match status" value="1"/>
</dbReference>
<dbReference type="AlphaFoldDB" id="A0A174T1D3"/>
<evidence type="ECO:0000313" key="2">
    <source>
        <dbReference type="EMBL" id="CUQ01927.1"/>
    </source>
</evidence>
<evidence type="ECO:0000313" key="11">
    <source>
        <dbReference type="Proteomes" id="UP000398619"/>
    </source>
</evidence>
<evidence type="ECO:0000256" key="1">
    <source>
        <dbReference type="SAM" id="Phobius"/>
    </source>
</evidence>
<dbReference type="GeneID" id="96229866"/>
<dbReference type="Proteomes" id="UP000398619">
    <property type="component" value="Unassembled WGS sequence"/>
</dbReference>
<dbReference type="Proteomes" id="UP000261285">
    <property type="component" value="Unassembled WGS sequence"/>
</dbReference>
<dbReference type="STRING" id="88431.ERS852423_02043"/>
<evidence type="ECO:0000313" key="9">
    <source>
        <dbReference type="Proteomes" id="UP000284095"/>
    </source>
</evidence>
<evidence type="ECO:0000313" key="7">
    <source>
        <dbReference type="Proteomes" id="UP000095485"/>
    </source>
</evidence>
<dbReference type="EMBL" id="QSVN01000002">
    <property type="protein sequence ID" value="RGO34585.1"/>
    <property type="molecule type" value="Genomic_DNA"/>
</dbReference>
<dbReference type="EMBL" id="CABHNM010000025">
    <property type="protein sequence ID" value="VUW98454.1"/>
    <property type="molecule type" value="Genomic_DNA"/>
</dbReference>